<evidence type="ECO:0000313" key="2">
    <source>
        <dbReference type="EMBL" id="KAK9816099.1"/>
    </source>
</evidence>
<dbReference type="EMBL" id="JALJOS010000091">
    <property type="protein sequence ID" value="KAK9816099.1"/>
    <property type="molecule type" value="Genomic_DNA"/>
</dbReference>
<dbReference type="Proteomes" id="UP001438707">
    <property type="component" value="Unassembled WGS sequence"/>
</dbReference>
<name>A0AAW1Q288_9CHLO</name>
<sequence>MKSRGRKRSREDVKECGNCEWNTTKVDPECSACRVRCTGTGGCNEMLPACEFRSQCRNKKTEQSEPPKMTAGLWKPLCIACTRKDREKTGAECKQRQQGVQRRARLVDAIRGATLPAVTLFADAAGWEAIVRYDRDEYARKLEKRRADIKEGSLSEERKQPVSKMPAGLQAEGGRPRALWMLDNCQWGDPAMQQLLEELEVYLGPLRKAKEDARRAVADAGNALEVAALRLPDERVGRWGNALSRLGPCASPEEVPFMRFAGRWLDHAMVFPARMGPVPAAFSSDALLSWLGDVAPETLTAKWLQDGNPSAPHTSVV</sequence>
<dbReference type="AlphaFoldDB" id="A0AAW1Q288"/>
<gene>
    <name evidence="2" type="ORF">WJX74_002954</name>
</gene>
<proteinExistence type="predicted"/>
<evidence type="ECO:0000313" key="3">
    <source>
        <dbReference type="Proteomes" id="UP001438707"/>
    </source>
</evidence>
<keyword evidence="3" id="KW-1185">Reference proteome</keyword>
<feature type="region of interest" description="Disordered" evidence="1">
    <location>
        <begin position="149"/>
        <end position="170"/>
    </location>
</feature>
<reference evidence="2 3" key="1">
    <citation type="journal article" date="2024" name="Nat. Commun.">
        <title>Phylogenomics reveals the evolutionary origins of lichenization in chlorophyte algae.</title>
        <authorList>
            <person name="Puginier C."/>
            <person name="Libourel C."/>
            <person name="Otte J."/>
            <person name="Skaloud P."/>
            <person name="Haon M."/>
            <person name="Grisel S."/>
            <person name="Petersen M."/>
            <person name="Berrin J.G."/>
            <person name="Delaux P.M."/>
            <person name="Dal Grande F."/>
            <person name="Keller J."/>
        </authorList>
    </citation>
    <scope>NUCLEOTIDE SEQUENCE [LARGE SCALE GENOMIC DNA]</scope>
    <source>
        <strain evidence="2 3">SAG 2145</strain>
    </source>
</reference>
<evidence type="ECO:0000256" key="1">
    <source>
        <dbReference type="SAM" id="MobiDB-lite"/>
    </source>
</evidence>
<organism evidence="2 3">
    <name type="scientific">Apatococcus lobatus</name>
    <dbReference type="NCBI Taxonomy" id="904363"/>
    <lineage>
        <taxon>Eukaryota</taxon>
        <taxon>Viridiplantae</taxon>
        <taxon>Chlorophyta</taxon>
        <taxon>core chlorophytes</taxon>
        <taxon>Trebouxiophyceae</taxon>
        <taxon>Chlorellales</taxon>
        <taxon>Chlorellaceae</taxon>
        <taxon>Apatococcus</taxon>
    </lineage>
</organism>
<accession>A0AAW1Q288</accession>
<feature type="compositionally biased region" description="Basic and acidic residues" evidence="1">
    <location>
        <begin position="149"/>
        <end position="160"/>
    </location>
</feature>
<protein>
    <submittedName>
        <fullName evidence="2">Uncharacterized protein</fullName>
    </submittedName>
</protein>
<comment type="caution">
    <text evidence="2">The sequence shown here is derived from an EMBL/GenBank/DDBJ whole genome shotgun (WGS) entry which is preliminary data.</text>
</comment>